<name>A0AAD4LXH3_9AGAM</name>
<dbReference type="EMBL" id="WTXG01000074">
    <property type="protein sequence ID" value="KAI0294464.1"/>
    <property type="molecule type" value="Genomic_DNA"/>
</dbReference>
<dbReference type="AlphaFoldDB" id="A0AAD4LXH3"/>
<evidence type="ECO:0000313" key="3">
    <source>
        <dbReference type="Proteomes" id="UP001203297"/>
    </source>
</evidence>
<evidence type="ECO:0008006" key="4">
    <source>
        <dbReference type="Google" id="ProtNLM"/>
    </source>
</evidence>
<reference evidence="2" key="1">
    <citation type="journal article" date="2022" name="New Phytol.">
        <title>Evolutionary transition to the ectomycorrhizal habit in the genomes of a hyperdiverse lineage of mushroom-forming fungi.</title>
        <authorList>
            <person name="Looney B."/>
            <person name="Miyauchi S."/>
            <person name="Morin E."/>
            <person name="Drula E."/>
            <person name="Courty P.E."/>
            <person name="Kohler A."/>
            <person name="Kuo A."/>
            <person name="LaButti K."/>
            <person name="Pangilinan J."/>
            <person name="Lipzen A."/>
            <person name="Riley R."/>
            <person name="Andreopoulos W."/>
            <person name="He G."/>
            <person name="Johnson J."/>
            <person name="Nolan M."/>
            <person name="Tritt A."/>
            <person name="Barry K.W."/>
            <person name="Grigoriev I.V."/>
            <person name="Nagy L.G."/>
            <person name="Hibbett D."/>
            <person name="Henrissat B."/>
            <person name="Matheny P.B."/>
            <person name="Labbe J."/>
            <person name="Martin F.M."/>
        </authorList>
    </citation>
    <scope>NUCLEOTIDE SEQUENCE</scope>
    <source>
        <strain evidence="2">BPL690</strain>
    </source>
</reference>
<sequence>MIISYLIPRFLRLTLALICFWSGCNPTYNSCLNLHWCNTSVRVVLHDMCKSRQRRACTMFQVHRGLRINSQKGAYLLKTVSG</sequence>
<keyword evidence="1" id="KW-0732">Signal</keyword>
<gene>
    <name evidence="2" type="ORF">B0F90DRAFT_1757013</name>
</gene>
<accession>A0AAD4LXH3</accession>
<protein>
    <recommendedName>
        <fullName evidence="4">Secreted protein</fullName>
    </recommendedName>
</protein>
<evidence type="ECO:0000256" key="1">
    <source>
        <dbReference type="SAM" id="SignalP"/>
    </source>
</evidence>
<proteinExistence type="predicted"/>
<comment type="caution">
    <text evidence="2">The sequence shown here is derived from an EMBL/GenBank/DDBJ whole genome shotgun (WGS) entry which is preliminary data.</text>
</comment>
<feature type="non-terminal residue" evidence="2">
    <location>
        <position position="82"/>
    </location>
</feature>
<feature type="chain" id="PRO_5042226115" description="Secreted protein" evidence="1">
    <location>
        <begin position="27"/>
        <end position="82"/>
    </location>
</feature>
<feature type="signal peptide" evidence="1">
    <location>
        <begin position="1"/>
        <end position="26"/>
    </location>
</feature>
<dbReference type="Proteomes" id="UP001203297">
    <property type="component" value="Unassembled WGS sequence"/>
</dbReference>
<organism evidence="2 3">
    <name type="scientific">Multifurca ochricompacta</name>
    <dbReference type="NCBI Taxonomy" id="376703"/>
    <lineage>
        <taxon>Eukaryota</taxon>
        <taxon>Fungi</taxon>
        <taxon>Dikarya</taxon>
        <taxon>Basidiomycota</taxon>
        <taxon>Agaricomycotina</taxon>
        <taxon>Agaricomycetes</taxon>
        <taxon>Russulales</taxon>
        <taxon>Russulaceae</taxon>
        <taxon>Multifurca</taxon>
    </lineage>
</organism>
<evidence type="ECO:0000313" key="2">
    <source>
        <dbReference type="EMBL" id="KAI0294464.1"/>
    </source>
</evidence>
<keyword evidence="3" id="KW-1185">Reference proteome</keyword>